<evidence type="ECO:0000256" key="3">
    <source>
        <dbReference type="ARBA" id="ARBA00023134"/>
    </source>
</evidence>
<feature type="region of interest" description="Disordered" evidence="6">
    <location>
        <begin position="595"/>
        <end position="634"/>
    </location>
</feature>
<sequence length="921" mass="100784">MFKASNTQDSSGAAELISFDQISKKFVVKEDAVNILKKLSGPVAVVSVCGRARMGKSTLLNQLVTKLSGGAQKGFTVASTHKPCTKGLWLWSKPIPRKAADGSNMHLLLIDCEGIDAFDQTMDYSTQIFSLGVLLSSLLVFNQMGGIDESAIDKLSSVCEFAKLIQSKSSQTGATSRVGAADFSPSFLWLLRDFQFQLNDEGRQITAREYMEDVLADMAGSTNAVQSRNQMRASVKSLFPERDCFTLVRPCLDEAQLASMDKMTLQQMRPEFRQGFDRLTDLVLSKAQPKQYKGQYLSGSALALFAKAYVEVINSGQVPAISSTWQSVMRTENQRVLEVALAAYERAFSAASIQQPSSSVNGGVGHLELHEMLDAAQASALNTALAEFDKQALGDPSERRAFESKMKDQCASRYTVVKQAKVAEAERHASDLISAATRKITNLLQADPVDMDAFVRELEAALKHYNEQAAGPSKYKVAAGFLLGVVRDNLAALMKKIGKEAVAATTKLAEARKEAREATGKAVELTQRLKSLESMEASSKQQLQAVQQQVERLQQEVTEKARSLVLSEAKRDALQSELGQARQKAERLEAKVAASESAAADARTQASSQRGEASRIATEAAERARELSSTRSELERVRQEAAQARAEAQSKIAHMGADLSRMQTELQFTSGRREAVEAELTSKLSEQTKQLQSKEEIILKLQYEVQQLKTDLATSSSTGDRVHQLTQQLEERAVTVQQLQQERAFLQQQYDTLRRESMSPGFTARVAEPLALVELPVDMEVEEPARKRKRGQLQGGEEAAGTSRAAGNNVVCRDAGGATPAAAAVPAASPAPFSSERRVELGKRGTEQGHSDQLVADVTENAAAAGLQAPENLAKMTVQEIKTWLTENGFEKEVFEYNNRKPAVKKQDWAQLVRLKCELSQ</sequence>
<dbReference type="Pfam" id="PF02263">
    <property type="entry name" value="GBP"/>
    <property type="match status" value="1"/>
</dbReference>
<comment type="caution">
    <text evidence="8">The sequence shown here is derived from an EMBL/GenBank/DDBJ whole genome shotgun (WGS) entry which is preliminary data.</text>
</comment>
<dbReference type="Proteomes" id="UP000232323">
    <property type="component" value="Unassembled WGS sequence"/>
</dbReference>
<keyword evidence="3" id="KW-0342">GTP-binding</keyword>
<evidence type="ECO:0000256" key="6">
    <source>
        <dbReference type="SAM" id="MobiDB-lite"/>
    </source>
</evidence>
<name>A0A250WXY5_9CHLO</name>
<keyword evidence="5" id="KW-0175">Coiled coil</keyword>
<dbReference type="GO" id="GO:0003924">
    <property type="term" value="F:GTPase activity"/>
    <property type="evidence" value="ECO:0007669"/>
    <property type="project" value="InterPro"/>
</dbReference>
<keyword evidence="2" id="KW-0378">Hydrolase</keyword>
<evidence type="ECO:0000256" key="4">
    <source>
        <dbReference type="PROSITE-ProRule" id="PRU01052"/>
    </source>
</evidence>
<feature type="region of interest" description="Disordered" evidence="6">
    <location>
        <begin position="822"/>
        <end position="850"/>
    </location>
</feature>
<dbReference type="InterPro" id="IPR036543">
    <property type="entry name" value="Guanylate-bd_C_sf"/>
</dbReference>
<comment type="similarity">
    <text evidence="4">Belongs to the TRAFAC class dynamin-like GTPase superfamily. GB1/RHD3 GTPase family.</text>
</comment>
<organism evidence="8 9">
    <name type="scientific">Chlamydomonas eustigma</name>
    <dbReference type="NCBI Taxonomy" id="1157962"/>
    <lineage>
        <taxon>Eukaryota</taxon>
        <taxon>Viridiplantae</taxon>
        <taxon>Chlorophyta</taxon>
        <taxon>core chlorophytes</taxon>
        <taxon>Chlorophyceae</taxon>
        <taxon>CS clade</taxon>
        <taxon>Chlamydomonadales</taxon>
        <taxon>Chlamydomonadaceae</taxon>
        <taxon>Chlamydomonas</taxon>
    </lineage>
</organism>
<dbReference type="OrthoDB" id="546463at2759"/>
<feature type="compositionally biased region" description="Low complexity" evidence="6">
    <location>
        <begin position="822"/>
        <end position="832"/>
    </location>
</feature>
<feature type="compositionally biased region" description="Basic and acidic residues" evidence="6">
    <location>
        <begin position="620"/>
        <end position="634"/>
    </location>
</feature>
<keyword evidence="9" id="KW-1185">Reference proteome</keyword>
<evidence type="ECO:0000259" key="7">
    <source>
        <dbReference type="PROSITE" id="PS51715"/>
    </source>
</evidence>
<evidence type="ECO:0000256" key="1">
    <source>
        <dbReference type="ARBA" id="ARBA00022741"/>
    </source>
</evidence>
<evidence type="ECO:0000313" key="8">
    <source>
        <dbReference type="EMBL" id="GAX75704.1"/>
    </source>
</evidence>
<dbReference type="InterPro" id="IPR027417">
    <property type="entry name" value="P-loop_NTPase"/>
</dbReference>
<dbReference type="AlphaFoldDB" id="A0A250WXY5"/>
<evidence type="ECO:0000256" key="2">
    <source>
        <dbReference type="ARBA" id="ARBA00022801"/>
    </source>
</evidence>
<dbReference type="GO" id="GO:0005525">
    <property type="term" value="F:GTP binding"/>
    <property type="evidence" value="ECO:0007669"/>
    <property type="project" value="UniProtKB-KW"/>
</dbReference>
<dbReference type="Gene3D" id="1.20.1000.10">
    <property type="entry name" value="Guanylate-binding protein, C-terminal domain"/>
    <property type="match status" value="1"/>
</dbReference>
<dbReference type="PANTHER" id="PTHR10751">
    <property type="entry name" value="GUANYLATE BINDING PROTEIN"/>
    <property type="match status" value="1"/>
</dbReference>
<reference evidence="8 9" key="1">
    <citation type="submission" date="2017-08" db="EMBL/GenBank/DDBJ databases">
        <title>Acidophilic green algal genome provides insights into adaptation to an acidic environment.</title>
        <authorList>
            <person name="Hirooka S."/>
            <person name="Hirose Y."/>
            <person name="Kanesaki Y."/>
            <person name="Higuchi S."/>
            <person name="Fujiwara T."/>
            <person name="Onuma R."/>
            <person name="Era A."/>
            <person name="Ohbayashi R."/>
            <person name="Uzuka A."/>
            <person name="Nozaki H."/>
            <person name="Yoshikawa H."/>
            <person name="Miyagishima S.Y."/>
        </authorList>
    </citation>
    <scope>NUCLEOTIDE SEQUENCE [LARGE SCALE GENOMIC DNA]</scope>
    <source>
        <strain evidence="8 9">NIES-2499</strain>
    </source>
</reference>
<dbReference type="SUPFAM" id="SSF52540">
    <property type="entry name" value="P-loop containing nucleoside triphosphate hydrolases"/>
    <property type="match status" value="1"/>
</dbReference>
<feature type="coiled-coil region" evidence="5">
    <location>
        <begin position="691"/>
        <end position="756"/>
    </location>
</feature>
<feature type="compositionally biased region" description="Basic and acidic residues" evidence="6">
    <location>
        <begin position="835"/>
        <end position="850"/>
    </location>
</feature>
<feature type="region of interest" description="Disordered" evidence="6">
    <location>
        <begin position="783"/>
        <end position="805"/>
    </location>
</feature>
<dbReference type="Gene3D" id="3.40.50.300">
    <property type="entry name" value="P-loop containing nucleotide triphosphate hydrolases"/>
    <property type="match status" value="1"/>
</dbReference>
<feature type="domain" description="GB1/RHD3-type G" evidence="7">
    <location>
        <begin position="40"/>
        <end position="288"/>
    </location>
</feature>
<gene>
    <name evidence="8" type="ORF">CEUSTIGMA_g3147.t1</name>
</gene>
<dbReference type="InterPro" id="IPR003191">
    <property type="entry name" value="Guanylate-bd/ATL_C"/>
</dbReference>
<evidence type="ECO:0000256" key="5">
    <source>
        <dbReference type="SAM" id="Coils"/>
    </source>
</evidence>
<keyword evidence="1" id="KW-0547">Nucleotide-binding</keyword>
<feature type="compositionally biased region" description="Low complexity" evidence="6">
    <location>
        <begin position="595"/>
        <end position="619"/>
    </location>
</feature>
<protein>
    <recommendedName>
        <fullName evidence="7">GB1/RHD3-type G domain-containing protein</fullName>
    </recommendedName>
</protein>
<evidence type="ECO:0000313" key="9">
    <source>
        <dbReference type="Proteomes" id="UP000232323"/>
    </source>
</evidence>
<dbReference type="InterPro" id="IPR030386">
    <property type="entry name" value="G_GB1_RHD3_dom"/>
</dbReference>
<dbReference type="EMBL" id="BEGY01000013">
    <property type="protein sequence ID" value="GAX75704.1"/>
    <property type="molecule type" value="Genomic_DNA"/>
</dbReference>
<dbReference type="SUPFAM" id="SSF48340">
    <property type="entry name" value="Interferon-induced guanylate-binding protein 1 (GBP1), C-terminal domain"/>
    <property type="match status" value="1"/>
</dbReference>
<dbReference type="Pfam" id="PF02841">
    <property type="entry name" value="GBP_C"/>
    <property type="match status" value="1"/>
</dbReference>
<dbReference type="PROSITE" id="PS51715">
    <property type="entry name" value="G_GB1_RHD3"/>
    <property type="match status" value="1"/>
</dbReference>
<dbReference type="InterPro" id="IPR015894">
    <property type="entry name" value="Guanylate-bd_N"/>
</dbReference>
<proteinExistence type="inferred from homology"/>
<accession>A0A250WXY5</accession>